<dbReference type="SUPFAM" id="SSF81301">
    <property type="entry name" value="Nucleotidyltransferase"/>
    <property type="match status" value="1"/>
</dbReference>
<proteinExistence type="predicted"/>
<dbReference type="RefSeq" id="WP_011420795.1">
    <property type="nucleotide sequence ID" value="NC_007760.1"/>
</dbReference>
<dbReference type="STRING" id="290397.Adeh_1739"/>
<dbReference type="HOGENOM" id="CLU_773032_0_0_7"/>
<dbReference type="GO" id="GO:0051607">
    <property type="term" value="P:defense response to virus"/>
    <property type="evidence" value="ECO:0007669"/>
    <property type="project" value="UniProtKB-KW"/>
</dbReference>
<dbReference type="InterPro" id="IPR043519">
    <property type="entry name" value="NT_sf"/>
</dbReference>
<dbReference type="CDD" id="cd05400">
    <property type="entry name" value="NT_2-5OAS_ClassI-CCAase"/>
    <property type="match status" value="1"/>
</dbReference>
<organism evidence="2 3">
    <name type="scientific">Anaeromyxobacter dehalogenans (strain 2CP-C)</name>
    <dbReference type="NCBI Taxonomy" id="290397"/>
    <lineage>
        <taxon>Bacteria</taxon>
        <taxon>Pseudomonadati</taxon>
        <taxon>Myxococcota</taxon>
        <taxon>Myxococcia</taxon>
        <taxon>Myxococcales</taxon>
        <taxon>Cystobacterineae</taxon>
        <taxon>Anaeromyxobacteraceae</taxon>
        <taxon>Anaeromyxobacter</taxon>
    </lineage>
</organism>
<dbReference type="Proteomes" id="UP000001935">
    <property type="component" value="Chromosome"/>
</dbReference>
<dbReference type="Pfam" id="PF18144">
    <property type="entry name" value="SMODS"/>
    <property type="match status" value="1"/>
</dbReference>
<keyword evidence="1" id="KW-0051">Antiviral defense</keyword>
<dbReference type="KEGG" id="ade:Adeh_1739"/>
<evidence type="ECO:0000256" key="1">
    <source>
        <dbReference type="ARBA" id="ARBA00023118"/>
    </source>
</evidence>
<name>Q2IIN4_ANADE</name>
<evidence type="ECO:0000313" key="3">
    <source>
        <dbReference type="Proteomes" id="UP000001935"/>
    </source>
</evidence>
<dbReference type="OrthoDB" id="2082416at2"/>
<protein>
    <recommendedName>
        <fullName evidence="4">Nucleotidyltransferase</fullName>
    </recommendedName>
</protein>
<dbReference type="Gene3D" id="3.30.460.10">
    <property type="entry name" value="Beta Polymerase, domain 2"/>
    <property type="match status" value="1"/>
</dbReference>
<dbReference type="Gene3D" id="1.10.1410.20">
    <property type="entry name" value="2'-5'-oligoadenylate synthetase 1, domain 2"/>
    <property type="match status" value="1"/>
</dbReference>
<evidence type="ECO:0000313" key="2">
    <source>
        <dbReference type="EMBL" id="ABC81512.1"/>
    </source>
</evidence>
<sequence length="358" mass="39594">MATTRFHFAALLKKVNPSDERLEVAQDRPGEVRDWLKDHEFATKSPHSRLSGSYARDTAILDIKDVDVLVFLPDDQLDRTPNAVLLEVKKVLDGYPGANVETSGQRRSVRMDFPDENLRLDIVPVVAKDGLEKQLSVPDRPAAKWIKSDPLGYAERLSRVNQKNNGKLVPLVKLVKAWRDVQMKVRRPKSYVLEVMALYAVENGDITLNGESTARNLADFFSHIAAKYADLMENGKESPRIPDPMIPTNLITKHWDRSHFETFMRRIREADKAAQNALKTDDDDAASAEWAKVFGEYWPTADEAKAEAKKQAQVAAVAPGKTKVTNTGGVAGYGSAGTIATAATSFHGGHRSGDDSDA</sequence>
<dbReference type="GO" id="GO:0016779">
    <property type="term" value="F:nucleotidyltransferase activity"/>
    <property type="evidence" value="ECO:0007669"/>
    <property type="project" value="InterPro"/>
</dbReference>
<gene>
    <name evidence="2" type="ordered locus">Adeh_1739</name>
</gene>
<evidence type="ECO:0008006" key="4">
    <source>
        <dbReference type="Google" id="ProtNLM"/>
    </source>
</evidence>
<dbReference type="eggNOG" id="COG1746">
    <property type="taxonomic scope" value="Bacteria"/>
</dbReference>
<reference evidence="2 3" key="1">
    <citation type="submission" date="2006-01" db="EMBL/GenBank/DDBJ databases">
        <title>Complete sequence of Anaeromyxobacter dehalogenans 2CP-C.</title>
        <authorList>
            <consortium name="US DOE Joint Genome Institute"/>
            <person name="Copeland A."/>
            <person name="Lucas S."/>
            <person name="Lapidus A."/>
            <person name="Barry K."/>
            <person name="Detter J.C."/>
            <person name="Glavina T."/>
            <person name="Hammon N."/>
            <person name="Israni S."/>
            <person name="Pitluck S."/>
            <person name="Brettin T."/>
            <person name="Bruce D."/>
            <person name="Han C."/>
            <person name="Tapia R."/>
            <person name="Gilna P."/>
            <person name="Kiss H."/>
            <person name="Schmutz J."/>
            <person name="Larimer F."/>
            <person name="Land M."/>
            <person name="Kyrpides N."/>
            <person name="Anderson I."/>
            <person name="Sanford R.A."/>
            <person name="Ritalahti K.M."/>
            <person name="Thomas H.S."/>
            <person name="Kirby J.R."/>
            <person name="Zhulin I.B."/>
            <person name="Loeffler F.E."/>
            <person name="Richardson P."/>
        </authorList>
    </citation>
    <scope>NUCLEOTIDE SEQUENCE [LARGE SCALE GENOMIC DNA]</scope>
    <source>
        <strain evidence="2 3">2CP-C</strain>
    </source>
</reference>
<accession>Q2IIN4</accession>
<dbReference type="EMBL" id="CP000251">
    <property type="protein sequence ID" value="ABC81512.1"/>
    <property type="molecule type" value="Genomic_DNA"/>
</dbReference>
<dbReference type="InterPro" id="IPR006116">
    <property type="entry name" value="NT_2-5OAS_ClassI-CCAase"/>
</dbReference>
<dbReference type="AlphaFoldDB" id="Q2IIN4"/>